<evidence type="ECO:0000259" key="5">
    <source>
        <dbReference type="PROSITE" id="PS50966"/>
    </source>
</evidence>
<evidence type="ECO:0000256" key="2">
    <source>
        <dbReference type="ARBA" id="ARBA00022771"/>
    </source>
</evidence>
<evidence type="ECO:0000256" key="3">
    <source>
        <dbReference type="ARBA" id="ARBA00022833"/>
    </source>
</evidence>
<keyword evidence="7" id="KW-1185">Reference proteome</keyword>
<gene>
    <name evidence="6" type="ORF">LOD99_10664</name>
</gene>
<name>A0AAV7KFV0_9METZ</name>
<evidence type="ECO:0000313" key="6">
    <source>
        <dbReference type="EMBL" id="KAI6659775.1"/>
    </source>
</evidence>
<dbReference type="GO" id="GO:0008270">
    <property type="term" value="F:zinc ion binding"/>
    <property type="evidence" value="ECO:0007669"/>
    <property type="project" value="UniProtKB-KW"/>
</dbReference>
<comment type="caution">
    <text evidence="6">The sequence shown here is derived from an EMBL/GenBank/DDBJ whole genome shotgun (WGS) entry which is preliminary data.</text>
</comment>
<dbReference type="EMBL" id="JAKMXF010000050">
    <property type="protein sequence ID" value="KAI6659775.1"/>
    <property type="molecule type" value="Genomic_DNA"/>
</dbReference>
<keyword evidence="3" id="KW-0862">Zinc</keyword>
<organism evidence="6 7">
    <name type="scientific">Oopsacas minuta</name>
    <dbReference type="NCBI Taxonomy" id="111878"/>
    <lineage>
        <taxon>Eukaryota</taxon>
        <taxon>Metazoa</taxon>
        <taxon>Porifera</taxon>
        <taxon>Hexactinellida</taxon>
        <taxon>Hexasterophora</taxon>
        <taxon>Lyssacinosida</taxon>
        <taxon>Leucopsacidae</taxon>
        <taxon>Oopsacas</taxon>
    </lineage>
</organism>
<evidence type="ECO:0000313" key="7">
    <source>
        <dbReference type="Proteomes" id="UP001165289"/>
    </source>
</evidence>
<dbReference type="InterPro" id="IPR006564">
    <property type="entry name" value="Znf_PMZ"/>
</dbReference>
<dbReference type="InterPro" id="IPR007527">
    <property type="entry name" value="Znf_SWIM"/>
</dbReference>
<dbReference type="PANTHER" id="PTHR47718">
    <property type="entry name" value="OS01G0519700 PROTEIN"/>
    <property type="match status" value="1"/>
</dbReference>
<proteinExistence type="predicted"/>
<reference evidence="6 7" key="1">
    <citation type="journal article" date="2023" name="BMC Biol.">
        <title>The compact genome of the sponge Oopsacas minuta (Hexactinellida) is lacking key metazoan core genes.</title>
        <authorList>
            <person name="Santini S."/>
            <person name="Schenkelaars Q."/>
            <person name="Jourda C."/>
            <person name="Duchesne M."/>
            <person name="Belahbib H."/>
            <person name="Rocher C."/>
            <person name="Selva M."/>
            <person name="Riesgo A."/>
            <person name="Vervoort M."/>
            <person name="Leys S.P."/>
            <person name="Kodjabachian L."/>
            <person name="Le Bivic A."/>
            <person name="Borchiellini C."/>
            <person name="Claverie J.M."/>
            <person name="Renard E."/>
        </authorList>
    </citation>
    <scope>NUCLEOTIDE SEQUENCE [LARGE SCALE GENOMIC DNA]</scope>
    <source>
        <strain evidence="6">SPO-2</strain>
    </source>
</reference>
<evidence type="ECO:0000256" key="4">
    <source>
        <dbReference type="PROSITE-ProRule" id="PRU00325"/>
    </source>
</evidence>
<dbReference type="Proteomes" id="UP001165289">
    <property type="component" value="Unassembled WGS sequence"/>
</dbReference>
<keyword evidence="1" id="KW-0479">Metal-binding</keyword>
<feature type="domain" description="SWIM-type" evidence="5">
    <location>
        <begin position="645"/>
        <end position="683"/>
    </location>
</feature>
<dbReference type="InterPro" id="IPR018289">
    <property type="entry name" value="MULE_transposase_dom"/>
</dbReference>
<evidence type="ECO:0000256" key="1">
    <source>
        <dbReference type="ARBA" id="ARBA00022723"/>
    </source>
</evidence>
<dbReference type="PANTHER" id="PTHR47718:SF6">
    <property type="entry name" value="PROTEIN FAR1-RELATED SEQUENCE"/>
    <property type="match status" value="1"/>
</dbReference>
<dbReference type="AlphaFoldDB" id="A0AAV7KFV0"/>
<sequence length="826" mass="96064">MAEPIYYNDQDYFAAITAQSYTLDFQRTSPSVPDDNQNDAIISFDDYVYDDDNETCISKFPQFIGENTKNVLAEETEGLQSHTSVEDYARSDRITTLSGFRRTIVDLRRVRSIGLPDDTPKRPWESHATAKMELNTWASDFTTGGGRFNLVWTSTYRQTSRKGKQRMLSCYKSRKMSLHNDVRWAIAHANFFHNHSLVKNNSGSLAQASLREFPLEFNPLGFELTRAGLSATKINQVFISKAQDKNYPITWTYQDVYNRFHPSVEERSFDASNFIDYLQQRQFSKGLYFSVQTVEDGSLNAAFWAVTDNLERWAQNLDHNPLIFDTSHGTNKYALKFSAFTTIDNDGRTQILACSLLDRETQESFVWVFTEFLKAFKQPPKVIIMDGDPAMAAAIKTSFPCIVHLLCTFHIGRNVMLHMKPLFSGRSENLRRSWNSFLQSWWIICKKQDSNSRLLFDEEWNRLLEQVQHRQETTTEIHYHSVEKFLYSLYEKRKQWAARWTWEVFTLGAHSTQRSESVHASIKHYLNSHTLLTHLANRIDENRDTLSEQNKGRATRLALKMATYSTKHPIENNLDITPFALTIVRAQIAQCMQYCVDEVSRSSEELVFEVRHILSREDLSVAREEYDYQNDDSEKLIAIDLGLYSTVSRRSTRITTLTSCTCLFPSSWGLPCRHMLLVYHQQRLTDVPCNAIADFWRAKSREDNGYVLYNFICNDNNIQNIRTVETDSNISKDERYAIMTTEFKNIAYIASFDQSSYNMVKEKLADIYHLLAVDHPEAQIAHKTTSNITKVKNPRHVKSKERPPNKRKRIFTEMKTKKKRQFDRQL</sequence>
<protein>
    <recommendedName>
        <fullName evidence="5">SWIM-type domain-containing protein</fullName>
    </recommendedName>
</protein>
<dbReference type="PROSITE" id="PS50966">
    <property type="entry name" value="ZF_SWIM"/>
    <property type="match status" value="1"/>
</dbReference>
<accession>A0AAV7KFV0</accession>
<keyword evidence="2 4" id="KW-0863">Zinc-finger</keyword>
<dbReference type="SMART" id="SM00575">
    <property type="entry name" value="ZnF_PMZ"/>
    <property type="match status" value="1"/>
</dbReference>
<dbReference type="Pfam" id="PF10551">
    <property type="entry name" value="MULE"/>
    <property type="match status" value="1"/>
</dbReference>